<proteinExistence type="predicted"/>
<evidence type="ECO:0000313" key="2">
    <source>
        <dbReference type="Proteomes" id="UP000635565"/>
    </source>
</evidence>
<comment type="caution">
    <text evidence="1">The sequence shown here is derived from an EMBL/GenBank/DDBJ whole genome shotgun (WGS) entry which is preliminary data.</text>
</comment>
<sequence length="90" mass="10305">MNNESLPPDGDSREIQWLHLPIRIPANVVEDVKKAYRELQHIRYGASMDEPLPDDKAAGGLIYWICIEAIGDYINLPELERRFKSKAEPS</sequence>
<organism evidence="1 2">
    <name type="scientific">Dictyobacter formicarum</name>
    <dbReference type="NCBI Taxonomy" id="2778368"/>
    <lineage>
        <taxon>Bacteria</taxon>
        <taxon>Bacillati</taxon>
        <taxon>Chloroflexota</taxon>
        <taxon>Ktedonobacteria</taxon>
        <taxon>Ktedonobacterales</taxon>
        <taxon>Dictyobacteraceae</taxon>
        <taxon>Dictyobacter</taxon>
    </lineage>
</organism>
<accession>A0ABQ3VQF8</accession>
<evidence type="ECO:0000313" key="1">
    <source>
        <dbReference type="EMBL" id="GHO88050.1"/>
    </source>
</evidence>
<dbReference type="EMBL" id="BNJJ01000021">
    <property type="protein sequence ID" value="GHO88050.1"/>
    <property type="molecule type" value="Genomic_DNA"/>
</dbReference>
<name>A0ABQ3VQF8_9CHLR</name>
<dbReference type="Proteomes" id="UP000635565">
    <property type="component" value="Unassembled WGS sequence"/>
</dbReference>
<gene>
    <name evidence="1" type="ORF">KSZ_60560</name>
</gene>
<keyword evidence="2" id="KW-1185">Reference proteome</keyword>
<reference evidence="1 2" key="1">
    <citation type="journal article" date="2021" name="Int. J. Syst. Evol. Microbiol.">
        <title>Reticulibacter mediterranei gen. nov., sp. nov., within the new family Reticulibacteraceae fam. nov., and Ktedonospora formicarum gen. nov., sp. nov., Ktedonobacter robiniae sp. nov., Dictyobacter formicarum sp. nov. and Dictyobacter arantiisoli sp. nov., belonging to the class Ktedonobacteria.</title>
        <authorList>
            <person name="Yabe S."/>
            <person name="Zheng Y."/>
            <person name="Wang C.M."/>
            <person name="Sakai Y."/>
            <person name="Abe K."/>
            <person name="Yokota A."/>
            <person name="Donadio S."/>
            <person name="Cavaletti L."/>
            <person name="Monciardini P."/>
        </authorList>
    </citation>
    <scope>NUCLEOTIDE SEQUENCE [LARGE SCALE GENOMIC DNA]</scope>
    <source>
        <strain evidence="1 2">SOSP1-9</strain>
    </source>
</reference>
<protein>
    <submittedName>
        <fullName evidence="1">Uncharacterized protein</fullName>
    </submittedName>
</protein>
<dbReference type="RefSeq" id="WP_201365586.1">
    <property type="nucleotide sequence ID" value="NZ_BNJJ01000021.1"/>
</dbReference>